<feature type="domain" description="Calcineurin-like phosphoesterase" evidence="1">
    <location>
        <begin position="62"/>
        <end position="254"/>
    </location>
</feature>
<dbReference type="PATRIC" id="fig|298794.3.peg.4217"/>
<dbReference type="PANTHER" id="PTHR43143">
    <property type="entry name" value="METALLOPHOSPHOESTERASE, CALCINEURIN SUPERFAMILY"/>
    <property type="match status" value="1"/>
</dbReference>
<dbReference type="Proteomes" id="UP000035955">
    <property type="component" value="Unassembled WGS sequence"/>
</dbReference>
<dbReference type="EMBL" id="LABY01000263">
    <property type="protein sequence ID" value="KMO29218.1"/>
    <property type="molecule type" value="Genomic_DNA"/>
</dbReference>
<dbReference type="Gene3D" id="3.60.21.10">
    <property type="match status" value="1"/>
</dbReference>
<dbReference type="InterPro" id="IPR051918">
    <property type="entry name" value="STPP_CPPED1"/>
</dbReference>
<gene>
    <name evidence="2" type="ORF">VQ02_30310</name>
</gene>
<comment type="caution">
    <text evidence="2">The sequence shown here is derived from an EMBL/GenBank/DDBJ whole genome shotgun (WGS) entry which is preliminary data.</text>
</comment>
<reference evidence="2 3" key="1">
    <citation type="submission" date="2015-03" db="EMBL/GenBank/DDBJ databases">
        <title>Genome sequencing of Methylobacterium variabile DSM 16961.</title>
        <authorList>
            <person name="Chaudhry V."/>
            <person name="Patil P.B."/>
        </authorList>
    </citation>
    <scope>NUCLEOTIDE SEQUENCE [LARGE SCALE GENOMIC DNA]</scope>
    <source>
        <strain evidence="2 3">DSM 16961</strain>
    </source>
</reference>
<accession>A0A0J6S720</accession>
<dbReference type="RefSeq" id="WP_048447963.1">
    <property type="nucleotide sequence ID" value="NZ_LABY01000263.1"/>
</dbReference>
<name>A0A0J6S720_9HYPH</name>
<dbReference type="Pfam" id="PF00149">
    <property type="entry name" value="Metallophos"/>
    <property type="match status" value="1"/>
</dbReference>
<keyword evidence="3" id="KW-1185">Reference proteome</keyword>
<evidence type="ECO:0000259" key="1">
    <source>
        <dbReference type="Pfam" id="PF00149"/>
    </source>
</evidence>
<evidence type="ECO:0000313" key="3">
    <source>
        <dbReference type="Proteomes" id="UP000035955"/>
    </source>
</evidence>
<dbReference type="SUPFAM" id="SSF56300">
    <property type="entry name" value="Metallo-dependent phosphatases"/>
    <property type="match status" value="1"/>
</dbReference>
<dbReference type="AlphaFoldDB" id="A0A0J6S720"/>
<sequence>MPDAKPSNEIENETAAGPSRRFALECMVWAGTGLLWSLGGGLPRALGLERALAAEAGAAPSTFLQISDSHIGFSKPANPDAIGTLREAVRKIQALPEKPAFIIHTGDVSHLSKEREFDDADQVLRETGVPLFFVPGEHDFLDDGQGRAYLSRYGKGSRGAGWYSFDRNGVHFVGLVNVVDLKAGGLGTLGAEQLDWLERDVAGLSASTPIVVFAHIPLWTVYPEWGWGTQDGGRALALLRRFGSVTVLNGHVHQIIQKVEGSVAFHTARSTAFPQPAPGAAASPGPLTVPAGELRGLLGITQVSLVRGTGPLAIVDAPLAG</sequence>
<evidence type="ECO:0000313" key="2">
    <source>
        <dbReference type="EMBL" id="KMO29218.1"/>
    </source>
</evidence>
<dbReference type="InterPro" id="IPR004843">
    <property type="entry name" value="Calcineurin-like_PHP"/>
</dbReference>
<protein>
    <submittedName>
        <fullName evidence="2">Metallophosphoesterase</fullName>
    </submittedName>
</protein>
<dbReference type="OrthoDB" id="9780884at2"/>
<proteinExistence type="predicted"/>
<dbReference type="GO" id="GO:0016787">
    <property type="term" value="F:hydrolase activity"/>
    <property type="evidence" value="ECO:0007669"/>
    <property type="project" value="InterPro"/>
</dbReference>
<dbReference type="InterPro" id="IPR029052">
    <property type="entry name" value="Metallo-depent_PP-like"/>
</dbReference>
<organism evidence="2 3">
    <name type="scientific">Methylobacterium variabile</name>
    <dbReference type="NCBI Taxonomy" id="298794"/>
    <lineage>
        <taxon>Bacteria</taxon>
        <taxon>Pseudomonadati</taxon>
        <taxon>Pseudomonadota</taxon>
        <taxon>Alphaproteobacteria</taxon>
        <taxon>Hyphomicrobiales</taxon>
        <taxon>Methylobacteriaceae</taxon>
        <taxon>Methylobacterium</taxon>
    </lineage>
</organism>
<dbReference type="PANTHER" id="PTHR43143:SF6">
    <property type="entry name" value="BLL3016 PROTEIN"/>
    <property type="match status" value="1"/>
</dbReference>